<dbReference type="Proteomes" id="UP000241167">
    <property type="component" value="Unassembled WGS sequence"/>
</dbReference>
<dbReference type="EMBL" id="PXYI01000002">
    <property type="protein sequence ID" value="PSJ42132.1"/>
    <property type="molecule type" value="Genomic_DNA"/>
</dbReference>
<organism evidence="1 2">
    <name type="scientific">Allosphingosinicella deserti</name>
    <dbReference type="NCBI Taxonomy" id="2116704"/>
    <lineage>
        <taxon>Bacteria</taxon>
        <taxon>Pseudomonadati</taxon>
        <taxon>Pseudomonadota</taxon>
        <taxon>Alphaproteobacteria</taxon>
        <taxon>Sphingomonadales</taxon>
        <taxon>Sphingomonadaceae</taxon>
        <taxon>Allosphingosinicella</taxon>
    </lineage>
</organism>
<keyword evidence="2" id="KW-1185">Reference proteome</keyword>
<protein>
    <submittedName>
        <fullName evidence="1">Uncharacterized protein</fullName>
    </submittedName>
</protein>
<proteinExistence type="predicted"/>
<sequence>MAGDKDPIEIGFAMAMAEEFGFGDAVLISGIDARQLRNGLDRGVFSGIGRKLPSVGRWVFTLKDTLQLMLIGEFTNRVWMPVSQATEVARRIVASFDAWSPDVFENAKRARARESYINSEFVISNSAGSTEIMIHKRGTLDGGDAGESWGFYDLDLNRTDDRNMLEAHVRLSIFGVISRLSVGYATVLSERCDIRERDA</sequence>
<name>A0A2P7QVY3_9SPHN</name>
<dbReference type="AlphaFoldDB" id="A0A2P7QVY3"/>
<accession>A0A2P7QVY3</accession>
<evidence type="ECO:0000313" key="1">
    <source>
        <dbReference type="EMBL" id="PSJ42132.1"/>
    </source>
</evidence>
<comment type="caution">
    <text evidence="1">The sequence shown here is derived from an EMBL/GenBank/DDBJ whole genome shotgun (WGS) entry which is preliminary data.</text>
</comment>
<reference evidence="1 2" key="1">
    <citation type="submission" date="2018-03" db="EMBL/GenBank/DDBJ databases">
        <title>The draft genome of Sphingosinicella sp. GL-C-18.</title>
        <authorList>
            <person name="Liu L."/>
            <person name="Li L."/>
            <person name="Liang L."/>
            <person name="Zhang X."/>
            <person name="Wang T."/>
        </authorList>
    </citation>
    <scope>NUCLEOTIDE SEQUENCE [LARGE SCALE GENOMIC DNA]</scope>
    <source>
        <strain evidence="1 2">GL-C-18</strain>
    </source>
</reference>
<gene>
    <name evidence="1" type="ORF">C7I55_07820</name>
</gene>
<dbReference type="RefSeq" id="WP_106512300.1">
    <property type="nucleotide sequence ID" value="NZ_PXYI01000002.1"/>
</dbReference>
<evidence type="ECO:0000313" key="2">
    <source>
        <dbReference type="Proteomes" id="UP000241167"/>
    </source>
</evidence>